<comment type="caution">
    <text evidence="2">The sequence shown here is derived from an EMBL/GenBank/DDBJ whole genome shotgun (WGS) entry which is preliminary data.</text>
</comment>
<evidence type="ECO:0000256" key="1">
    <source>
        <dbReference type="SAM" id="MobiDB-lite"/>
    </source>
</evidence>
<gene>
    <name evidence="2" type="ORF">CD29_04565</name>
</gene>
<dbReference type="AlphaFoldDB" id="A0A0A3I4V7"/>
<evidence type="ECO:0000313" key="2">
    <source>
        <dbReference type="EMBL" id="KGR79811.1"/>
    </source>
</evidence>
<reference evidence="2 3" key="1">
    <citation type="submission" date="2014-02" db="EMBL/GenBank/DDBJ databases">
        <title>Draft genome sequence of Lysinibacillus manganicus DSM 26584T.</title>
        <authorList>
            <person name="Zhang F."/>
            <person name="Wang G."/>
            <person name="Zhang L."/>
        </authorList>
    </citation>
    <scope>NUCLEOTIDE SEQUENCE [LARGE SCALE GENOMIC DNA]</scope>
    <source>
        <strain evidence="2 3">DSM 26584</strain>
    </source>
</reference>
<accession>A0A0A3I4V7</accession>
<protein>
    <submittedName>
        <fullName evidence="2">Uncharacterized protein</fullName>
    </submittedName>
</protein>
<evidence type="ECO:0000313" key="3">
    <source>
        <dbReference type="Proteomes" id="UP000030416"/>
    </source>
</evidence>
<feature type="compositionally biased region" description="Polar residues" evidence="1">
    <location>
        <begin position="65"/>
        <end position="78"/>
    </location>
</feature>
<name>A0A0A3I4V7_9BACL</name>
<feature type="region of interest" description="Disordered" evidence="1">
    <location>
        <begin position="45"/>
        <end position="78"/>
    </location>
</feature>
<keyword evidence="3" id="KW-1185">Reference proteome</keyword>
<proteinExistence type="predicted"/>
<organism evidence="2 3">
    <name type="scientific">Ureibacillus manganicus DSM 26584</name>
    <dbReference type="NCBI Taxonomy" id="1384049"/>
    <lineage>
        <taxon>Bacteria</taxon>
        <taxon>Bacillati</taxon>
        <taxon>Bacillota</taxon>
        <taxon>Bacilli</taxon>
        <taxon>Bacillales</taxon>
        <taxon>Caryophanaceae</taxon>
        <taxon>Ureibacillus</taxon>
    </lineage>
</organism>
<sequence>MSNQQMNNSGMNYANSKIGGSCKLERTSQVNRNLKHNNVEFAEEFNPNGQIGRPAPLARREFEPNEQQTPVSERTAWN</sequence>
<dbReference type="EMBL" id="JPVN01000004">
    <property type="protein sequence ID" value="KGR79811.1"/>
    <property type="molecule type" value="Genomic_DNA"/>
</dbReference>
<dbReference type="OrthoDB" id="9932624at2"/>
<dbReference type="RefSeq" id="WP_036183336.1">
    <property type="nucleotide sequence ID" value="NZ_AVDA01000004.1"/>
</dbReference>
<dbReference type="Proteomes" id="UP000030416">
    <property type="component" value="Unassembled WGS sequence"/>
</dbReference>